<dbReference type="AlphaFoldDB" id="A0A1A3H1T6"/>
<protein>
    <recommendedName>
        <fullName evidence="4">Phosphatidylethanolamine-binding protein</fullName>
    </recommendedName>
</protein>
<evidence type="ECO:0008006" key="4">
    <source>
        <dbReference type="Google" id="ProtNLM"/>
    </source>
</evidence>
<dbReference type="InterPro" id="IPR005247">
    <property type="entry name" value="YbhB_YbcL/LppC-like"/>
</dbReference>
<evidence type="ECO:0000313" key="2">
    <source>
        <dbReference type="EMBL" id="OBJ42020.1"/>
    </source>
</evidence>
<organism evidence="2 3">
    <name type="scientific">Mycolicibacterium mucogenicum</name>
    <name type="common">Mycobacterium mucogenicum</name>
    <dbReference type="NCBI Taxonomy" id="56689"/>
    <lineage>
        <taxon>Bacteria</taxon>
        <taxon>Bacillati</taxon>
        <taxon>Actinomycetota</taxon>
        <taxon>Actinomycetes</taxon>
        <taxon>Mycobacteriales</taxon>
        <taxon>Mycobacteriaceae</taxon>
        <taxon>Mycolicibacterium</taxon>
    </lineage>
</organism>
<dbReference type="Pfam" id="PF01161">
    <property type="entry name" value="PBP"/>
    <property type="match status" value="1"/>
</dbReference>
<dbReference type="STRING" id="56689.GCA_001291445_01380"/>
<reference evidence="2 3" key="1">
    <citation type="submission" date="2016-06" db="EMBL/GenBank/DDBJ databases">
        <authorList>
            <person name="Kjaerup R.B."/>
            <person name="Dalgaard T.S."/>
            <person name="Juul-Madsen H.R."/>
        </authorList>
    </citation>
    <scope>NUCLEOTIDE SEQUENCE [LARGE SCALE GENOMIC DNA]</scope>
    <source>
        <strain evidence="2 3">1127319.6</strain>
    </source>
</reference>
<dbReference type="InterPro" id="IPR008914">
    <property type="entry name" value="PEBP"/>
</dbReference>
<proteinExistence type="inferred from homology"/>
<comment type="caution">
    <text evidence="2">The sequence shown here is derived from an EMBL/GenBank/DDBJ whole genome shotgun (WGS) entry which is preliminary data.</text>
</comment>
<sequence length="179" mass="18736">MAAIGRLLRPLRADPARSPLAGPGFTAPQTITVFSAEFADGAPMPIACAGPGVGDNRSPELQWAGVPAESRQLVLVLDDVDAPLRTPLIHSIAVLGPSVSRLAAGTFTADQVRVIPTVLSKTGYSGPRPIPGHGPHRYRFHLLALDCPLPADINSAKHLIAAAAHHVLARGVLTGSYER</sequence>
<evidence type="ECO:0000256" key="1">
    <source>
        <dbReference type="ARBA" id="ARBA00007120"/>
    </source>
</evidence>
<accession>A0A1A3H1T6</accession>
<name>A0A1A3H1T6_MYCMU</name>
<dbReference type="PANTHER" id="PTHR30289:SF1">
    <property type="entry name" value="PEBP (PHOSPHATIDYLETHANOLAMINE-BINDING PROTEIN) FAMILY PROTEIN"/>
    <property type="match status" value="1"/>
</dbReference>
<dbReference type="OrthoDB" id="9797506at2"/>
<dbReference type="PANTHER" id="PTHR30289">
    <property type="entry name" value="UNCHARACTERIZED PROTEIN YBCL-RELATED"/>
    <property type="match status" value="1"/>
</dbReference>
<dbReference type="Gene3D" id="3.90.280.10">
    <property type="entry name" value="PEBP-like"/>
    <property type="match status" value="1"/>
</dbReference>
<dbReference type="SUPFAM" id="SSF49777">
    <property type="entry name" value="PEBP-like"/>
    <property type="match status" value="1"/>
</dbReference>
<dbReference type="Proteomes" id="UP000093898">
    <property type="component" value="Unassembled WGS sequence"/>
</dbReference>
<dbReference type="EMBL" id="LZLC01000112">
    <property type="protein sequence ID" value="OBJ42020.1"/>
    <property type="molecule type" value="Genomic_DNA"/>
</dbReference>
<gene>
    <name evidence="2" type="ORF">A5630_00010</name>
</gene>
<evidence type="ECO:0000313" key="3">
    <source>
        <dbReference type="Proteomes" id="UP000093898"/>
    </source>
</evidence>
<dbReference type="InterPro" id="IPR036610">
    <property type="entry name" value="PEBP-like_sf"/>
</dbReference>
<comment type="similarity">
    <text evidence="1">Belongs to the UPF0098 family.</text>
</comment>
<dbReference type="CDD" id="cd00865">
    <property type="entry name" value="PEBP_bact_arch"/>
    <property type="match status" value="1"/>
</dbReference>